<name>A0AAV0HZH6_9ROSI</name>
<proteinExistence type="predicted"/>
<dbReference type="EMBL" id="CAMGYJ010000003">
    <property type="protein sequence ID" value="CAI0390142.1"/>
    <property type="molecule type" value="Genomic_DNA"/>
</dbReference>
<comment type="caution">
    <text evidence="1">The sequence shown here is derived from an EMBL/GenBank/DDBJ whole genome shotgun (WGS) entry which is preliminary data.</text>
</comment>
<dbReference type="Proteomes" id="UP001154282">
    <property type="component" value="Unassembled WGS sequence"/>
</dbReference>
<evidence type="ECO:0000313" key="2">
    <source>
        <dbReference type="Proteomes" id="UP001154282"/>
    </source>
</evidence>
<organism evidence="1 2">
    <name type="scientific">Linum tenue</name>
    <dbReference type="NCBI Taxonomy" id="586396"/>
    <lineage>
        <taxon>Eukaryota</taxon>
        <taxon>Viridiplantae</taxon>
        <taxon>Streptophyta</taxon>
        <taxon>Embryophyta</taxon>
        <taxon>Tracheophyta</taxon>
        <taxon>Spermatophyta</taxon>
        <taxon>Magnoliopsida</taxon>
        <taxon>eudicotyledons</taxon>
        <taxon>Gunneridae</taxon>
        <taxon>Pentapetalae</taxon>
        <taxon>rosids</taxon>
        <taxon>fabids</taxon>
        <taxon>Malpighiales</taxon>
        <taxon>Linaceae</taxon>
        <taxon>Linum</taxon>
    </lineage>
</organism>
<reference evidence="1" key="1">
    <citation type="submission" date="2022-08" db="EMBL/GenBank/DDBJ databases">
        <authorList>
            <person name="Gutierrez-Valencia J."/>
        </authorList>
    </citation>
    <scope>NUCLEOTIDE SEQUENCE</scope>
</reference>
<keyword evidence="2" id="KW-1185">Reference proteome</keyword>
<gene>
    <name evidence="1" type="ORF">LITE_LOCUS6619</name>
</gene>
<protein>
    <submittedName>
        <fullName evidence="1">Uncharacterized protein</fullName>
    </submittedName>
</protein>
<sequence length="232" mass="26562">MTAGSFPYQEGQQHFDYHILNRHAYSEGIFYWVFDKYLMAFDMGSDVFHRIDYPFDWSWDKYTLSTYRDSIALFTGEFADCLRPVDVWLLRRRNGGGGGGEWDWIRHSIPGPFSGRTVVMGYWKDDQVIAETSSGQLVLLDIYDGGRTVKVLLEDYEPVNGWHVYRECLAPNQMTLDFTSYRAPQAIIRVAPTWIAEKKQAVSPAATADDILGYLLAQIDQPPLTGFGFEAE</sequence>
<accession>A0AAV0HZH6</accession>
<dbReference type="AlphaFoldDB" id="A0AAV0HZH6"/>
<evidence type="ECO:0000313" key="1">
    <source>
        <dbReference type="EMBL" id="CAI0390142.1"/>
    </source>
</evidence>